<dbReference type="GO" id="GO:0031087">
    <property type="term" value="P:deadenylation-independent decapping of nuclear-transcribed mRNA"/>
    <property type="evidence" value="ECO:0007669"/>
    <property type="project" value="InterPro"/>
</dbReference>
<keyword evidence="3" id="KW-0963">Cytoplasm</keyword>
<dbReference type="InterPro" id="IPR036322">
    <property type="entry name" value="WD40_repeat_dom_sf"/>
</dbReference>
<evidence type="ECO:0000256" key="3">
    <source>
        <dbReference type="ARBA" id="ARBA00022490"/>
    </source>
</evidence>
<reference evidence="7" key="1">
    <citation type="submission" date="2021-01" db="EMBL/GenBank/DDBJ databases">
        <authorList>
            <person name="Corre E."/>
            <person name="Pelletier E."/>
            <person name="Niang G."/>
            <person name="Scheremetjew M."/>
            <person name="Finn R."/>
            <person name="Kale V."/>
            <person name="Holt S."/>
            <person name="Cochrane G."/>
            <person name="Meng A."/>
            <person name="Brown T."/>
            <person name="Cohen L."/>
        </authorList>
    </citation>
    <scope>NUCLEOTIDE SEQUENCE</scope>
    <source>
        <strain evidence="7">CCMP 769</strain>
    </source>
</reference>
<dbReference type="InterPro" id="IPR015943">
    <property type="entry name" value="WD40/YVTN_repeat-like_dom_sf"/>
</dbReference>
<protein>
    <recommendedName>
        <fullName evidence="8">Enhancer of mRNA-decapping protein 4 WD40 repeat region domain-containing protein</fullName>
    </recommendedName>
</protein>
<gene>
    <name evidence="7" type="ORF">RMAR00112_LOCUS18520</name>
</gene>
<evidence type="ECO:0000256" key="2">
    <source>
        <dbReference type="ARBA" id="ARBA00009639"/>
    </source>
</evidence>
<dbReference type="SUPFAM" id="SSF50978">
    <property type="entry name" value="WD40 repeat-like"/>
    <property type="match status" value="1"/>
</dbReference>
<dbReference type="Gene3D" id="2.130.10.10">
    <property type="entry name" value="YVTN repeat-like/Quinoprotein amine dehydrogenase"/>
    <property type="match status" value="1"/>
</dbReference>
<sequence>MGLTEEERKEKQRQILARYGLGSEDEEEQDSQQERSVKAEPETAHVKIEEKPVVPTVTKVVAEYMPVSPWPGVTYPMQDVIEYDSAAHTEDSRNRNVKNSLVTRVAAVGEEGIERRIAANSRIVTYSVKSLIRVVGIEASNRCLLKGHGGSVSDLELLAGTGGSDHILGSIAKDGSVYLWWIHERTLEGSDLDDDLELSARAQKSFKHPKDKACYQKICFNNSFSEGIEVALFDRESTNIRYLCCGSRICSADGEVGNFDDITLNGDQQIEDIWWHGPKTLASALSNGTIELWDVAQGSKLTAKLAAEKPVQTAPFLVRKLGPHSTVAAVEKSSSGLRLLSVEEEVRVCQTIQMKDGSPENSTSFIETDPSGEILALGKTFYKSIFVMHYNSAWKKIDAITQLNIMSPILSFAVTRVSQTKFVSGNQVGTDDLILWCVHPEKVQRYYVSARDCAPAAAELETNGGADAAAETVEKAVIQPPVSSTQEEKPDPTPASGLVEPVSEKLEPVEPNEKDEEQVKEVTEGAAQAENGEANVVDEVTVPEPVANTITVEDSGTAQKPEEAGEQDNAASATVSMTSELEALMRETMKLTMAGLYRTVAEKLNSEKSRREKAEKDRQERLLKAVSGTMRGIIDNFVEEAVQQHLKSALVLPLEASTIPDAAATETLTKDLEKSLQTHLSKGLSSGFEDAVSSKSLQTNFADLLVESKLGTSFRDASSVMSRQVADAIGNGLADGISDKLVASLREMRMISTDAVNTVNELQATIQAATLDAAKVDGRTATRSFVAEIDAALSGDLEGVALITAMEAPSLSLLTNLVQRISSRRSKALEELRQGDLLRLTSKLTDIVYSSAINQPQSSSSKRSFHPPRQPFLESTDLRVVIGFEIVAGLEQGDVDVNEILDWLSDTILLIEPEADEIKDNAKSVLTDTLSQLQAVKDSFDTAEDAAKANTVKLLVRVVRSLV</sequence>
<evidence type="ECO:0000256" key="5">
    <source>
        <dbReference type="ARBA" id="ARBA00022737"/>
    </source>
</evidence>
<feature type="region of interest" description="Disordered" evidence="6">
    <location>
        <begin position="1"/>
        <end position="44"/>
    </location>
</feature>
<evidence type="ECO:0000256" key="6">
    <source>
        <dbReference type="SAM" id="MobiDB-lite"/>
    </source>
</evidence>
<evidence type="ECO:0000313" key="7">
    <source>
        <dbReference type="EMBL" id="CAE0050520.1"/>
    </source>
</evidence>
<dbReference type="EMBL" id="HBHW01024071">
    <property type="protein sequence ID" value="CAE0050520.1"/>
    <property type="molecule type" value="Transcribed_RNA"/>
</dbReference>
<dbReference type="AlphaFoldDB" id="A0A7S2ZT29"/>
<dbReference type="PANTHER" id="PTHR15598:SF5">
    <property type="entry name" value="ENHANCER OF MRNA-DECAPPING PROTEIN 4"/>
    <property type="match status" value="1"/>
</dbReference>
<keyword evidence="5" id="KW-0677">Repeat</keyword>
<feature type="region of interest" description="Disordered" evidence="6">
    <location>
        <begin position="480"/>
        <end position="526"/>
    </location>
</feature>
<organism evidence="7">
    <name type="scientific">Rhodosorus marinus</name>
    <dbReference type="NCBI Taxonomy" id="101924"/>
    <lineage>
        <taxon>Eukaryota</taxon>
        <taxon>Rhodophyta</taxon>
        <taxon>Stylonematophyceae</taxon>
        <taxon>Stylonematales</taxon>
        <taxon>Stylonemataceae</taxon>
        <taxon>Rhodosorus</taxon>
    </lineage>
</organism>
<feature type="compositionally biased region" description="Basic and acidic residues" evidence="6">
    <location>
        <begin position="32"/>
        <end position="44"/>
    </location>
</feature>
<proteinExistence type="inferred from homology"/>
<feature type="compositionally biased region" description="Basic and acidic residues" evidence="6">
    <location>
        <begin position="502"/>
        <end position="523"/>
    </location>
</feature>
<name>A0A7S2ZT29_9RHOD</name>
<comment type="similarity">
    <text evidence="2">Belongs to the WD repeat EDC4 family.</text>
</comment>
<dbReference type="InterPro" id="IPR045152">
    <property type="entry name" value="EDC4-like"/>
</dbReference>
<evidence type="ECO:0008006" key="8">
    <source>
        <dbReference type="Google" id="ProtNLM"/>
    </source>
</evidence>
<feature type="compositionally biased region" description="Basic and acidic residues" evidence="6">
    <location>
        <begin position="1"/>
        <end position="13"/>
    </location>
</feature>
<keyword evidence="4" id="KW-0853">WD repeat</keyword>
<accession>A0A7S2ZT29</accession>
<dbReference type="GO" id="GO:0000932">
    <property type="term" value="C:P-body"/>
    <property type="evidence" value="ECO:0007669"/>
    <property type="project" value="UniProtKB-SubCell"/>
</dbReference>
<dbReference type="PANTHER" id="PTHR15598">
    <property type="entry name" value="ENHANCER OF MRNA-DECAPPING PROTEIN 4"/>
    <property type="match status" value="1"/>
</dbReference>
<comment type="subcellular location">
    <subcellularLocation>
        <location evidence="1">Cytoplasm</location>
        <location evidence="1">P-body</location>
    </subcellularLocation>
</comment>
<evidence type="ECO:0000256" key="1">
    <source>
        <dbReference type="ARBA" id="ARBA00004201"/>
    </source>
</evidence>
<feature type="region of interest" description="Disordered" evidence="6">
    <location>
        <begin position="554"/>
        <end position="573"/>
    </location>
</feature>
<evidence type="ECO:0000256" key="4">
    <source>
        <dbReference type="ARBA" id="ARBA00022574"/>
    </source>
</evidence>